<dbReference type="Proteomes" id="UP000321798">
    <property type="component" value="Unassembled WGS sequence"/>
</dbReference>
<feature type="domain" description="Methyl-accepting transducer" evidence="7">
    <location>
        <begin position="294"/>
        <end position="523"/>
    </location>
</feature>
<gene>
    <name evidence="9" type="ORF">CSO01_10170</name>
</gene>
<feature type="domain" description="HAMP" evidence="8">
    <location>
        <begin position="223"/>
        <end position="275"/>
    </location>
</feature>
<evidence type="ECO:0000313" key="9">
    <source>
        <dbReference type="EMBL" id="GEP68302.1"/>
    </source>
</evidence>
<dbReference type="InterPro" id="IPR004090">
    <property type="entry name" value="Chemotax_Me-accpt_rcpt"/>
</dbReference>
<organism evidence="9 10">
    <name type="scientific">Cellulomonas soli</name>
    <dbReference type="NCBI Taxonomy" id="931535"/>
    <lineage>
        <taxon>Bacteria</taxon>
        <taxon>Bacillati</taxon>
        <taxon>Actinomycetota</taxon>
        <taxon>Actinomycetes</taxon>
        <taxon>Micrococcales</taxon>
        <taxon>Cellulomonadaceae</taxon>
        <taxon>Cellulomonas</taxon>
    </lineage>
</organism>
<dbReference type="PRINTS" id="PR00260">
    <property type="entry name" value="CHEMTRNSDUCR"/>
</dbReference>
<dbReference type="Pfam" id="PF00672">
    <property type="entry name" value="HAMP"/>
    <property type="match status" value="1"/>
</dbReference>
<dbReference type="PANTHER" id="PTHR32089">
    <property type="entry name" value="METHYL-ACCEPTING CHEMOTAXIS PROTEIN MCPB"/>
    <property type="match status" value="1"/>
</dbReference>
<keyword evidence="2 6" id="KW-1133">Transmembrane helix</keyword>
<dbReference type="SMART" id="SM00304">
    <property type="entry name" value="HAMP"/>
    <property type="match status" value="2"/>
</dbReference>
<comment type="similarity">
    <text evidence="4">Belongs to the methyl-accepting chemotaxis (MCP) protein family.</text>
</comment>
<dbReference type="GO" id="GO:0006935">
    <property type="term" value="P:chemotaxis"/>
    <property type="evidence" value="ECO:0007669"/>
    <property type="project" value="InterPro"/>
</dbReference>
<evidence type="ECO:0008006" key="11">
    <source>
        <dbReference type="Google" id="ProtNLM"/>
    </source>
</evidence>
<dbReference type="CDD" id="cd06225">
    <property type="entry name" value="HAMP"/>
    <property type="match status" value="1"/>
</dbReference>
<keyword evidence="3 5" id="KW-0807">Transducer</keyword>
<feature type="transmembrane region" description="Helical" evidence="6">
    <location>
        <begin position="20"/>
        <end position="45"/>
    </location>
</feature>
<evidence type="ECO:0000256" key="6">
    <source>
        <dbReference type="SAM" id="Phobius"/>
    </source>
</evidence>
<dbReference type="Gene3D" id="1.10.287.950">
    <property type="entry name" value="Methyl-accepting chemotaxis protein"/>
    <property type="match status" value="1"/>
</dbReference>
<dbReference type="PROSITE" id="PS50885">
    <property type="entry name" value="HAMP"/>
    <property type="match status" value="1"/>
</dbReference>
<evidence type="ECO:0000256" key="2">
    <source>
        <dbReference type="ARBA" id="ARBA00022989"/>
    </source>
</evidence>
<dbReference type="GO" id="GO:0007165">
    <property type="term" value="P:signal transduction"/>
    <property type="evidence" value="ECO:0007669"/>
    <property type="project" value="UniProtKB-KW"/>
</dbReference>
<name>A0A512PB13_9CELL</name>
<accession>A0A512PB13</accession>
<dbReference type="SMART" id="SM00283">
    <property type="entry name" value="MA"/>
    <property type="match status" value="1"/>
</dbReference>
<dbReference type="GO" id="GO:0004888">
    <property type="term" value="F:transmembrane signaling receptor activity"/>
    <property type="evidence" value="ECO:0007669"/>
    <property type="project" value="InterPro"/>
</dbReference>
<dbReference type="PANTHER" id="PTHR32089:SF112">
    <property type="entry name" value="LYSOZYME-LIKE PROTEIN-RELATED"/>
    <property type="match status" value="1"/>
</dbReference>
<dbReference type="EMBL" id="BKAL01000003">
    <property type="protein sequence ID" value="GEP68302.1"/>
    <property type="molecule type" value="Genomic_DNA"/>
</dbReference>
<evidence type="ECO:0000256" key="5">
    <source>
        <dbReference type="PROSITE-ProRule" id="PRU00284"/>
    </source>
</evidence>
<dbReference type="GO" id="GO:0016020">
    <property type="term" value="C:membrane"/>
    <property type="evidence" value="ECO:0007669"/>
    <property type="project" value="InterPro"/>
</dbReference>
<evidence type="ECO:0000259" key="8">
    <source>
        <dbReference type="PROSITE" id="PS50885"/>
    </source>
</evidence>
<comment type="caution">
    <text evidence="9">The sequence shown here is derived from an EMBL/GenBank/DDBJ whole genome shotgun (WGS) entry which is preliminary data.</text>
</comment>
<dbReference type="OrthoDB" id="1115140at2"/>
<evidence type="ECO:0000259" key="7">
    <source>
        <dbReference type="PROSITE" id="PS50111"/>
    </source>
</evidence>
<proteinExistence type="inferred from homology"/>
<evidence type="ECO:0000256" key="3">
    <source>
        <dbReference type="ARBA" id="ARBA00023224"/>
    </source>
</evidence>
<dbReference type="PROSITE" id="PS50111">
    <property type="entry name" value="CHEMOTAXIS_TRANSDUC_2"/>
    <property type="match status" value="1"/>
</dbReference>
<dbReference type="SUPFAM" id="SSF58104">
    <property type="entry name" value="Methyl-accepting chemotaxis protein (MCP) signaling domain"/>
    <property type="match status" value="1"/>
</dbReference>
<keyword evidence="1 6" id="KW-0812">Transmembrane</keyword>
<dbReference type="RefSeq" id="WP_146952078.1">
    <property type="nucleotide sequence ID" value="NZ_BAABBJ010000009.1"/>
</dbReference>
<keyword evidence="10" id="KW-1185">Reference proteome</keyword>
<dbReference type="AlphaFoldDB" id="A0A512PB13"/>
<reference evidence="9 10" key="1">
    <citation type="submission" date="2019-07" db="EMBL/GenBank/DDBJ databases">
        <title>Whole genome shotgun sequence of Cellulomonas soli NBRC 109434.</title>
        <authorList>
            <person name="Hosoyama A."/>
            <person name="Uohara A."/>
            <person name="Ohji S."/>
            <person name="Ichikawa N."/>
        </authorList>
    </citation>
    <scope>NUCLEOTIDE SEQUENCE [LARGE SCALE GENOMIC DNA]</scope>
    <source>
        <strain evidence="9 10">NBRC 109434</strain>
    </source>
</reference>
<dbReference type="InterPro" id="IPR003660">
    <property type="entry name" value="HAMP_dom"/>
</dbReference>
<feature type="transmembrane region" description="Helical" evidence="6">
    <location>
        <begin position="201"/>
        <end position="221"/>
    </location>
</feature>
<protein>
    <recommendedName>
        <fullName evidence="11">Methyl-accepting chemotaxis protein</fullName>
    </recommendedName>
</protein>
<evidence type="ECO:0000256" key="1">
    <source>
        <dbReference type="ARBA" id="ARBA00022692"/>
    </source>
</evidence>
<sequence length="538" mass="55313">MSTSPAARPRRSFSDLSVTVKFSAALLVAALVSVIIAALGIRALAGADQDFDSLKTENLGGLVLSAHFKESMLQMRLDATSQALALDPDAMDAYEQAVRDDETAAREALAAYVDLGQSGSTQEAADTITAELDAYSAIVYDQLFPLGRENRYAEWMTLRNDELVPHVKAIMDALSVIDEVETTEAEEATAAANAEYQRNRLISIVLTVGGLALALTLGLWVSRSIVRGLRRVQDVATALADGDLTVTADVRTGDEVGAMAGSLDAAVVNLRSLIATVEESSSSLAGAAEELSATTTQIASGAQETSAQAEVVSGAAGEVSGNVASVASGVEQMGASIREIAQNASQAAQVATQAVTAAQGSSATIARLGESSREIGNVVKVITSIAEQTNLLALNATIEAARAGEAGKGFAVVAGEVKELAQETARATEDIARRVEVIQADTEQAVSAIGGIAAIVDSISGFQDTIAAAVEEQTATTAEISRSVAEAAGGSEQIAQNISGVAAAAHLTTTSVDESRAGVADLARMSGDLSTLVARFRV</sequence>
<dbReference type="InterPro" id="IPR024478">
    <property type="entry name" value="HlyB_4HB_MCP"/>
</dbReference>
<keyword evidence="6" id="KW-0472">Membrane</keyword>
<evidence type="ECO:0000313" key="10">
    <source>
        <dbReference type="Proteomes" id="UP000321798"/>
    </source>
</evidence>
<evidence type="ECO:0000256" key="4">
    <source>
        <dbReference type="ARBA" id="ARBA00029447"/>
    </source>
</evidence>
<dbReference type="Pfam" id="PF12729">
    <property type="entry name" value="4HB_MCP_1"/>
    <property type="match status" value="1"/>
</dbReference>
<dbReference type="InterPro" id="IPR004089">
    <property type="entry name" value="MCPsignal_dom"/>
</dbReference>
<dbReference type="Pfam" id="PF00015">
    <property type="entry name" value="MCPsignal"/>
    <property type="match status" value="1"/>
</dbReference>